<sequence length="67" mass="6998">MFAVPGGSSLGMLRRGLDLLAIQSLKHGGRAVAVHTTTYVAIDSSKETLAVAIAEGGLRGEVRFWGT</sequence>
<reference evidence="1" key="2">
    <citation type="submission" date="2022-10" db="EMBL/GenBank/DDBJ databases">
        <authorList>
            <person name="Trinh H.N."/>
        </authorList>
    </citation>
    <scope>NUCLEOTIDE SEQUENCE</scope>
    <source>
        <strain evidence="1">RN2-1</strain>
    </source>
</reference>
<evidence type="ECO:0000313" key="1">
    <source>
        <dbReference type="EMBL" id="MCW3477486.1"/>
    </source>
</evidence>
<dbReference type="Proteomes" id="UP001165679">
    <property type="component" value="Unassembled WGS sequence"/>
</dbReference>
<name>A0AA41YP52_9PROT</name>
<accession>A0AA41YP52</accession>
<keyword evidence="2" id="KW-1185">Reference proteome</keyword>
<reference evidence="1" key="1">
    <citation type="submission" date="2022-09" db="EMBL/GenBank/DDBJ databases">
        <title>Rhodovastum sp. nov. RN2-1 isolated from soil in Seongnam, South Korea.</title>
        <authorList>
            <person name="Le N.T."/>
        </authorList>
    </citation>
    <scope>NUCLEOTIDE SEQUENCE</scope>
    <source>
        <strain evidence="1">RN2-1</strain>
    </source>
</reference>
<organism evidence="1 2">
    <name type="scientific">Limobrevibacterium gyesilva</name>
    <dbReference type="NCBI Taxonomy" id="2991712"/>
    <lineage>
        <taxon>Bacteria</taxon>
        <taxon>Pseudomonadati</taxon>
        <taxon>Pseudomonadota</taxon>
        <taxon>Alphaproteobacteria</taxon>
        <taxon>Acetobacterales</taxon>
        <taxon>Acetobacteraceae</taxon>
        <taxon>Limobrevibacterium</taxon>
    </lineage>
</organism>
<evidence type="ECO:0000313" key="2">
    <source>
        <dbReference type="Proteomes" id="UP001165679"/>
    </source>
</evidence>
<proteinExistence type="predicted"/>
<protein>
    <submittedName>
        <fullName evidence="1">Uncharacterized protein</fullName>
    </submittedName>
</protein>
<gene>
    <name evidence="1" type="ORF">OL599_23245</name>
</gene>
<dbReference type="AlphaFoldDB" id="A0AA41YP52"/>
<comment type="caution">
    <text evidence="1">The sequence shown here is derived from an EMBL/GenBank/DDBJ whole genome shotgun (WGS) entry which is preliminary data.</text>
</comment>
<dbReference type="EMBL" id="JAPDNT010000038">
    <property type="protein sequence ID" value="MCW3477486.1"/>
    <property type="molecule type" value="Genomic_DNA"/>
</dbReference>